<dbReference type="RefSeq" id="WP_196196706.1">
    <property type="nucleotide sequence ID" value="NZ_JADPRT010000012.1"/>
</dbReference>
<name>A0A931B9J4_9ACTN</name>
<evidence type="ECO:0000313" key="3">
    <source>
        <dbReference type="Proteomes" id="UP000657385"/>
    </source>
</evidence>
<proteinExistence type="predicted"/>
<feature type="chain" id="PRO_5036997873" evidence="1">
    <location>
        <begin position="29"/>
        <end position="546"/>
    </location>
</feature>
<organism evidence="2 3">
    <name type="scientific">Streptacidiphilus fuscans</name>
    <dbReference type="NCBI Taxonomy" id="2789292"/>
    <lineage>
        <taxon>Bacteria</taxon>
        <taxon>Bacillati</taxon>
        <taxon>Actinomycetota</taxon>
        <taxon>Actinomycetes</taxon>
        <taxon>Kitasatosporales</taxon>
        <taxon>Streptomycetaceae</taxon>
        <taxon>Streptacidiphilus</taxon>
    </lineage>
</organism>
<reference evidence="2" key="1">
    <citation type="submission" date="2020-11" db="EMBL/GenBank/DDBJ databases">
        <title>Isolation and identification of active actinomycetes.</title>
        <authorList>
            <person name="Yu B."/>
        </authorList>
    </citation>
    <scope>NUCLEOTIDE SEQUENCE</scope>
    <source>
        <strain evidence="2">NEAU-YB345</strain>
    </source>
</reference>
<dbReference type="AlphaFoldDB" id="A0A931B9J4"/>
<dbReference type="Proteomes" id="UP000657385">
    <property type="component" value="Unassembled WGS sequence"/>
</dbReference>
<keyword evidence="3" id="KW-1185">Reference proteome</keyword>
<feature type="signal peptide" evidence="1">
    <location>
        <begin position="1"/>
        <end position="28"/>
    </location>
</feature>
<accession>A0A931B9J4</accession>
<comment type="caution">
    <text evidence="2">The sequence shown here is derived from an EMBL/GenBank/DDBJ whole genome shotgun (WGS) entry which is preliminary data.</text>
</comment>
<keyword evidence="1" id="KW-0732">Signal</keyword>
<protein>
    <submittedName>
        <fullName evidence="2">Uncharacterized protein</fullName>
    </submittedName>
</protein>
<gene>
    <name evidence="2" type="ORF">I2501_26290</name>
</gene>
<sequence>MRRNLLLSAATTTALIAGAIAWPAAAFAADPQPQVAGLAALQTSHGYVLQATTTGAVGHVTFTLRESYPNDTAGPDIDITIGQPAADGSWQTTAPLDLPAADYYLSAHAYAPDGTPSYETFVGGCAIPIKPLPVFHDTAFSPGPLSYDNPVETVTGTLTTYDPNTGDTSTPWTRPINVTATGDDGLGSGSTATTHTLASGGSFHIAFQPAPAWTGDEPVAVTASLTDPTPEGCPADTVTGPATTIPVTHDLPTRILLDHNSATATAGTPITVTGTLQYQNSAGWHPLPSTWLFLNGDGTTSGPQAVTDTTGRFAFTTTAPDATATWPVNMARATSYLATTQADFTITSVPDQPALELSGASIDANSNLTFHQSITSPTSTPGGTVQLQQSADGRTGWTTITTLPAATATHTVHASNPHGHWRLYTPTAPGYAQAVSDTVHTFRYQTRITGGPTTTSVRPGTWVHFTGTLAQQGYGPWTPDANQTVQLWFRPTGSTRSYLDGTAHTNTQGYLALWARPTTSGTWTLSYQATSVWNTNASTTATIQVS</sequence>
<evidence type="ECO:0000256" key="1">
    <source>
        <dbReference type="SAM" id="SignalP"/>
    </source>
</evidence>
<dbReference type="EMBL" id="JADPRT010000012">
    <property type="protein sequence ID" value="MBF9071536.1"/>
    <property type="molecule type" value="Genomic_DNA"/>
</dbReference>
<evidence type="ECO:0000313" key="2">
    <source>
        <dbReference type="EMBL" id="MBF9071536.1"/>
    </source>
</evidence>